<dbReference type="AlphaFoldDB" id="A0AAV4W0N1"/>
<sequence>MPKDKETEKKCAFDTELLAEESPNDPRRNGIFAIFLVLFRHSVLSLPHRKENTRTKTIAFIGGPSETNRILDTSNSSRSLPSVPRRGGVNMINLIELCEINANLRHCAGSGGILRIPRQWHMGQEGM</sequence>
<reference evidence="1 2" key="1">
    <citation type="submission" date="2021-06" db="EMBL/GenBank/DDBJ databases">
        <title>Caerostris darwini draft genome.</title>
        <authorList>
            <person name="Kono N."/>
            <person name="Arakawa K."/>
        </authorList>
    </citation>
    <scope>NUCLEOTIDE SEQUENCE [LARGE SCALE GENOMIC DNA]</scope>
</reference>
<evidence type="ECO:0000313" key="1">
    <source>
        <dbReference type="EMBL" id="GIY75030.1"/>
    </source>
</evidence>
<keyword evidence="2" id="KW-1185">Reference proteome</keyword>
<organism evidence="1 2">
    <name type="scientific">Caerostris darwini</name>
    <dbReference type="NCBI Taxonomy" id="1538125"/>
    <lineage>
        <taxon>Eukaryota</taxon>
        <taxon>Metazoa</taxon>
        <taxon>Ecdysozoa</taxon>
        <taxon>Arthropoda</taxon>
        <taxon>Chelicerata</taxon>
        <taxon>Arachnida</taxon>
        <taxon>Araneae</taxon>
        <taxon>Araneomorphae</taxon>
        <taxon>Entelegynae</taxon>
        <taxon>Araneoidea</taxon>
        <taxon>Araneidae</taxon>
        <taxon>Caerostris</taxon>
    </lineage>
</organism>
<comment type="caution">
    <text evidence="1">The sequence shown here is derived from an EMBL/GenBank/DDBJ whole genome shotgun (WGS) entry which is preliminary data.</text>
</comment>
<gene>
    <name evidence="1" type="ORF">CDAR_441841</name>
</gene>
<accession>A0AAV4W0N1</accession>
<dbReference type="EMBL" id="BPLQ01013819">
    <property type="protein sequence ID" value="GIY75030.1"/>
    <property type="molecule type" value="Genomic_DNA"/>
</dbReference>
<dbReference type="Proteomes" id="UP001054837">
    <property type="component" value="Unassembled WGS sequence"/>
</dbReference>
<evidence type="ECO:0000313" key="2">
    <source>
        <dbReference type="Proteomes" id="UP001054837"/>
    </source>
</evidence>
<name>A0AAV4W0N1_9ARAC</name>
<proteinExistence type="predicted"/>
<protein>
    <submittedName>
        <fullName evidence="1">Uncharacterized protein</fullName>
    </submittedName>
</protein>